<name>A0A815WGF1_9BILA</name>
<organism evidence="4 8">
    <name type="scientific">Rotaria sordida</name>
    <dbReference type="NCBI Taxonomy" id="392033"/>
    <lineage>
        <taxon>Eukaryota</taxon>
        <taxon>Metazoa</taxon>
        <taxon>Spiralia</taxon>
        <taxon>Gnathifera</taxon>
        <taxon>Rotifera</taxon>
        <taxon>Eurotatoria</taxon>
        <taxon>Bdelloidea</taxon>
        <taxon>Philodinida</taxon>
        <taxon>Philodinidae</taxon>
        <taxon>Rotaria</taxon>
    </lineage>
</organism>
<protein>
    <recommendedName>
        <fullName evidence="1">F-box domain-containing protein</fullName>
    </recommendedName>
</protein>
<dbReference type="Proteomes" id="UP000663874">
    <property type="component" value="Unassembled WGS sequence"/>
</dbReference>
<comment type="caution">
    <text evidence="4">The sequence shown here is derived from an EMBL/GenBank/DDBJ whole genome shotgun (WGS) entry which is preliminary data.</text>
</comment>
<evidence type="ECO:0000313" key="7">
    <source>
        <dbReference type="EMBL" id="CAF4203819.1"/>
    </source>
</evidence>
<dbReference type="PROSITE" id="PS50181">
    <property type="entry name" value="FBOX"/>
    <property type="match status" value="1"/>
</dbReference>
<dbReference type="InterPro" id="IPR001810">
    <property type="entry name" value="F-box_dom"/>
</dbReference>
<evidence type="ECO:0000259" key="1">
    <source>
        <dbReference type="PROSITE" id="PS50181"/>
    </source>
</evidence>
<dbReference type="SUPFAM" id="SSF81383">
    <property type="entry name" value="F-box domain"/>
    <property type="match status" value="1"/>
</dbReference>
<evidence type="ECO:0000313" key="3">
    <source>
        <dbReference type="EMBL" id="CAF1484545.1"/>
    </source>
</evidence>
<dbReference type="Proteomes" id="UP000663823">
    <property type="component" value="Unassembled WGS sequence"/>
</dbReference>
<dbReference type="EMBL" id="CAJOBE010016773">
    <property type="protein sequence ID" value="CAF4203819.1"/>
    <property type="molecule type" value="Genomic_DNA"/>
</dbReference>
<evidence type="ECO:0000313" key="2">
    <source>
        <dbReference type="EMBL" id="CAF1458291.1"/>
    </source>
</evidence>
<sequence>MMNFETLPNEIILNVFNYLRGSDLFRAFYGLNSHLNDLLYDPSLFYHFNFRSISKHEFDIIFQQHFPFIADRIITIYLSNNSNTPQEINLFLSYINSFQQLRQLRSLYLGYIDSQMILVNIINQCQYLNNLIDLDFDYRRSTGDNECSADLKLIVNTIWNLPKLRHCAFTYSYGEYWDFRMPRIISSSLESFSTCISEFSLKDMFQLFDYTPRLRYLSLSIRFIDEDFVPSPIFSLINLTLTFDSVSDDWLMILFKNLPNLRRLNVKFLSANHTSLFIYGNHWEDLIRNSLPKLKEFDLNIAVKFYHLENVEHEFNQLVDSFRSSFWLDEHRWFIRCYPYTNLIHLHTLPSRHYYSFNGPVKLFNSTNPQDTIQKFYNDVGSNMNEEVFDQLIPSDIHLNYIYDLTIKFPINNQFWSIVPKLDQLESLTILNYNDLFHSQLQALLNRIPSYLCSLVIEQEESLPLPISLFKSINLKTSELNLYISSIWSNPENIAFDEQQCIALCSSSLIIECEILSISVKNREYIIYLIKNINKLRSLKVQCQDDKYMTEVESPESDEKIILTDDELVPWLKDHLPLTYSIIRISKYSSTIIIWI</sequence>
<dbReference type="EMBL" id="CAJNOT010006200">
    <property type="protein sequence ID" value="CAF1484545.1"/>
    <property type="molecule type" value="Genomic_DNA"/>
</dbReference>
<feature type="domain" description="F-box" evidence="1">
    <location>
        <begin position="1"/>
        <end position="48"/>
    </location>
</feature>
<dbReference type="Proteomes" id="UP000663889">
    <property type="component" value="Unassembled WGS sequence"/>
</dbReference>
<proteinExistence type="predicted"/>
<dbReference type="EMBL" id="CAJOAX010011464">
    <property type="protein sequence ID" value="CAF4094091.1"/>
    <property type="molecule type" value="Genomic_DNA"/>
</dbReference>
<dbReference type="SUPFAM" id="SSF52047">
    <property type="entry name" value="RNI-like"/>
    <property type="match status" value="1"/>
</dbReference>
<dbReference type="Gene3D" id="3.80.10.10">
    <property type="entry name" value="Ribonuclease Inhibitor"/>
    <property type="match status" value="1"/>
</dbReference>
<accession>A0A815WGF1</accession>
<dbReference type="EMBL" id="CAJNOU010009018">
    <property type="protein sequence ID" value="CAF1542907.1"/>
    <property type="molecule type" value="Genomic_DNA"/>
</dbReference>
<evidence type="ECO:0000313" key="6">
    <source>
        <dbReference type="EMBL" id="CAF4135493.1"/>
    </source>
</evidence>
<dbReference type="Proteomes" id="UP000663882">
    <property type="component" value="Unassembled WGS sequence"/>
</dbReference>
<dbReference type="InterPro" id="IPR032675">
    <property type="entry name" value="LRR_dom_sf"/>
</dbReference>
<evidence type="ECO:0000313" key="8">
    <source>
        <dbReference type="Proteomes" id="UP000663889"/>
    </source>
</evidence>
<dbReference type="InterPro" id="IPR036047">
    <property type="entry name" value="F-box-like_dom_sf"/>
</dbReference>
<dbReference type="AlphaFoldDB" id="A0A815WGF1"/>
<evidence type="ECO:0000313" key="5">
    <source>
        <dbReference type="EMBL" id="CAF4094091.1"/>
    </source>
</evidence>
<dbReference type="EMBL" id="CAJOBD010009455">
    <property type="protein sequence ID" value="CAF4135493.1"/>
    <property type="molecule type" value="Genomic_DNA"/>
</dbReference>
<gene>
    <name evidence="7" type="ORF">FNK824_LOCUS36399</name>
    <name evidence="6" type="ORF">JBS370_LOCUS33254</name>
    <name evidence="5" type="ORF">OTI717_LOCUS33822</name>
    <name evidence="2" type="ORF">RFH988_LOCUS37049</name>
    <name evidence="4" type="ORF">SEV965_LOCUS38240</name>
    <name evidence="3" type="ORF">ZHD862_LOCUS36721</name>
</gene>
<dbReference type="Proteomes" id="UP000663836">
    <property type="component" value="Unassembled WGS sequence"/>
</dbReference>
<evidence type="ECO:0000313" key="4">
    <source>
        <dbReference type="EMBL" id="CAF1542907.1"/>
    </source>
</evidence>
<reference evidence="4" key="1">
    <citation type="submission" date="2021-02" db="EMBL/GenBank/DDBJ databases">
        <authorList>
            <person name="Nowell W R."/>
        </authorList>
    </citation>
    <scope>NUCLEOTIDE SEQUENCE</scope>
</reference>
<dbReference type="Proteomes" id="UP000663864">
    <property type="component" value="Unassembled WGS sequence"/>
</dbReference>
<dbReference type="EMBL" id="CAJNOO010006923">
    <property type="protein sequence ID" value="CAF1458291.1"/>
    <property type="molecule type" value="Genomic_DNA"/>
</dbReference>